<name>A0A0C9Y9R8_9AGAM</name>
<evidence type="ECO:0000313" key="2">
    <source>
        <dbReference type="EMBL" id="KIK13636.1"/>
    </source>
</evidence>
<dbReference type="Proteomes" id="UP000054018">
    <property type="component" value="Unassembled WGS sequence"/>
</dbReference>
<evidence type="ECO:0000256" key="1">
    <source>
        <dbReference type="SAM" id="MobiDB-lite"/>
    </source>
</evidence>
<gene>
    <name evidence="2" type="ORF">PISMIDRAFT_688542</name>
</gene>
<reference evidence="2 3" key="1">
    <citation type="submission" date="2014-04" db="EMBL/GenBank/DDBJ databases">
        <authorList>
            <consortium name="DOE Joint Genome Institute"/>
            <person name="Kuo A."/>
            <person name="Kohler A."/>
            <person name="Costa M.D."/>
            <person name="Nagy L.G."/>
            <person name="Floudas D."/>
            <person name="Copeland A."/>
            <person name="Barry K.W."/>
            <person name="Cichocki N."/>
            <person name="Veneault-Fourrey C."/>
            <person name="LaButti K."/>
            <person name="Lindquist E.A."/>
            <person name="Lipzen A."/>
            <person name="Lundell T."/>
            <person name="Morin E."/>
            <person name="Murat C."/>
            <person name="Sun H."/>
            <person name="Tunlid A."/>
            <person name="Henrissat B."/>
            <person name="Grigoriev I.V."/>
            <person name="Hibbett D.S."/>
            <person name="Martin F."/>
            <person name="Nordberg H.P."/>
            <person name="Cantor M.N."/>
            <person name="Hua S.X."/>
        </authorList>
    </citation>
    <scope>NUCLEOTIDE SEQUENCE [LARGE SCALE GENOMIC DNA]</scope>
    <source>
        <strain evidence="2 3">441</strain>
    </source>
</reference>
<reference evidence="3" key="2">
    <citation type="submission" date="2015-01" db="EMBL/GenBank/DDBJ databases">
        <title>Evolutionary Origins and Diversification of the Mycorrhizal Mutualists.</title>
        <authorList>
            <consortium name="DOE Joint Genome Institute"/>
            <consortium name="Mycorrhizal Genomics Consortium"/>
            <person name="Kohler A."/>
            <person name="Kuo A."/>
            <person name="Nagy L.G."/>
            <person name="Floudas D."/>
            <person name="Copeland A."/>
            <person name="Barry K.W."/>
            <person name="Cichocki N."/>
            <person name="Veneault-Fourrey C."/>
            <person name="LaButti K."/>
            <person name="Lindquist E.A."/>
            <person name="Lipzen A."/>
            <person name="Lundell T."/>
            <person name="Morin E."/>
            <person name="Murat C."/>
            <person name="Riley R."/>
            <person name="Ohm R."/>
            <person name="Sun H."/>
            <person name="Tunlid A."/>
            <person name="Henrissat B."/>
            <person name="Grigoriev I.V."/>
            <person name="Hibbett D.S."/>
            <person name="Martin F."/>
        </authorList>
    </citation>
    <scope>NUCLEOTIDE SEQUENCE [LARGE SCALE GENOMIC DNA]</scope>
    <source>
        <strain evidence="3">441</strain>
    </source>
</reference>
<feature type="region of interest" description="Disordered" evidence="1">
    <location>
        <begin position="1"/>
        <end position="32"/>
    </location>
</feature>
<organism evidence="2 3">
    <name type="scientific">Pisolithus microcarpus 441</name>
    <dbReference type="NCBI Taxonomy" id="765257"/>
    <lineage>
        <taxon>Eukaryota</taxon>
        <taxon>Fungi</taxon>
        <taxon>Dikarya</taxon>
        <taxon>Basidiomycota</taxon>
        <taxon>Agaricomycotina</taxon>
        <taxon>Agaricomycetes</taxon>
        <taxon>Agaricomycetidae</taxon>
        <taxon>Boletales</taxon>
        <taxon>Sclerodermatineae</taxon>
        <taxon>Pisolithaceae</taxon>
        <taxon>Pisolithus</taxon>
    </lineage>
</organism>
<dbReference type="AlphaFoldDB" id="A0A0C9Y9R8"/>
<keyword evidence="3" id="KW-1185">Reference proteome</keyword>
<protein>
    <submittedName>
        <fullName evidence="2">Uncharacterized protein</fullName>
    </submittedName>
</protein>
<proteinExistence type="predicted"/>
<evidence type="ECO:0000313" key="3">
    <source>
        <dbReference type="Proteomes" id="UP000054018"/>
    </source>
</evidence>
<dbReference type="HOGENOM" id="CLU_2543436_0_0_1"/>
<sequence>MNSAALSGTSLDANVQTPHPSLLSTGSPGNSSAQATIAKLVVFLCRLWLEGSVKIKWGRGSMHLEGARAEGIGASDEGGAGED</sequence>
<accession>A0A0C9Y9R8</accession>
<dbReference type="EMBL" id="KN833984">
    <property type="protein sequence ID" value="KIK13636.1"/>
    <property type="molecule type" value="Genomic_DNA"/>
</dbReference>